<evidence type="ECO:0000256" key="11">
    <source>
        <dbReference type="ARBA" id="ARBA00023136"/>
    </source>
</evidence>
<dbReference type="InterPro" id="IPR050477">
    <property type="entry name" value="GrpII_AminoAcid_Decarb"/>
</dbReference>
<evidence type="ECO:0000256" key="4">
    <source>
        <dbReference type="ARBA" id="ARBA00004991"/>
    </source>
</evidence>
<evidence type="ECO:0000256" key="9">
    <source>
        <dbReference type="ARBA" id="ARBA00022989"/>
    </source>
</evidence>
<evidence type="ECO:0000256" key="13">
    <source>
        <dbReference type="ARBA" id="ARBA00038302"/>
    </source>
</evidence>
<reference evidence="18 19" key="1">
    <citation type="submission" date="2014-11" db="EMBL/GenBank/DDBJ databases">
        <title>Genetic blueprint of the zoonotic pathogen Toxocara canis.</title>
        <authorList>
            <person name="Zhu X.-Q."/>
            <person name="Korhonen P.K."/>
            <person name="Cai H."/>
            <person name="Young N.D."/>
            <person name="Nejsum P."/>
            <person name="von Samson-Himmelstjerna G."/>
            <person name="Boag P.R."/>
            <person name="Tan P."/>
            <person name="Li Q."/>
            <person name="Min J."/>
            <person name="Yang Y."/>
            <person name="Wang X."/>
            <person name="Fang X."/>
            <person name="Hall R.S."/>
            <person name="Hofmann A."/>
            <person name="Sternberg P.W."/>
            <person name="Jex A.R."/>
            <person name="Gasser R.B."/>
        </authorList>
    </citation>
    <scope>NUCLEOTIDE SEQUENCE [LARGE SCALE GENOMIC DNA]</scope>
    <source>
        <strain evidence="18">PN_DK_2014</strain>
    </source>
</reference>
<dbReference type="FunFam" id="6.10.140.2150:FF:000001">
    <property type="entry name" value="Sphingosine-1-phosphate lyase 1"/>
    <property type="match status" value="1"/>
</dbReference>
<dbReference type="AlphaFoldDB" id="A0A0B2VLZ5"/>
<dbReference type="OrthoDB" id="10254570at2759"/>
<accession>A0A0B2VLZ5</accession>
<dbReference type="GO" id="GO:0008117">
    <property type="term" value="F:sphinganine-1-phosphate aldolase activity"/>
    <property type="evidence" value="ECO:0007669"/>
    <property type="project" value="UniProtKB-EC"/>
</dbReference>
<evidence type="ECO:0000256" key="10">
    <source>
        <dbReference type="ARBA" id="ARBA00023098"/>
    </source>
</evidence>
<gene>
    <name evidence="18" type="primary">spl-1</name>
    <name evidence="18" type="ORF">Tcan_07490</name>
</gene>
<keyword evidence="12 17" id="KW-0456">Lyase</keyword>
<dbReference type="EC" id="4.1.2.27" evidence="14"/>
<organism evidence="18 19">
    <name type="scientific">Toxocara canis</name>
    <name type="common">Canine roundworm</name>
    <dbReference type="NCBI Taxonomy" id="6265"/>
    <lineage>
        <taxon>Eukaryota</taxon>
        <taxon>Metazoa</taxon>
        <taxon>Ecdysozoa</taxon>
        <taxon>Nematoda</taxon>
        <taxon>Chromadorea</taxon>
        <taxon>Rhabditida</taxon>
        <taxon>Spirurina</taxon>
        <taxon>Ascaridomorpha</taxon>
        <taxon>Ascaridoidea</taxon>
        <taxon>Toxocaridae</taxon>
        <taxon>Toxocara</taxon>
    </lineage>
</organism>
<evidence type="ECO:0000313" key="18">
    <source>
        <dbReference type="EMBL" id="KHN82457.1"/>
    </source>
</evidence>
<evidence type="ECO:0000256" key="16">
    <source>
        <dbReference type="PIRSR" id="PIRSR602129-50"/>
    </source>
</evidence>
<evidence type="ECO:0000256" key="8">
    <source>
        <dbReference type="ARBA" id="ARBA00022919"/>
    </source>
</evidence>
<keyword evidence="11" id="KW-0472">Membrane</keyword>
<evidence type="ECO:0000256" key="3">
    <source>
        <dbReference type="ARBA" id="ARBA00004760"/>
    </source>
</evidence>
<evidence type="ECO:0000256" key="6">
    <source>
        <dbReference type="ARBA" id="ARBA00022824"/>
    </source>
</evidence>
<evidence type="ECO:0000256" key="15">
    <source>
        <dbReference type="ARBA" id="ARBA00042568"/>
    </source>
</evidence>
<evidence type="ECO:0000256" key="2">
    <source>
        <dbReference type="ARBA" id="ARBA00004389"/>
    </source>
</evidence>
<evidence type="ECO:0000256" key="5">
    <source>
        <dbReference type="ARBA" id="ARBA00022692"/>
    </source>
</evidence>
<evidence type="ECO:0000256" key="1">
    <source>
        <dbReference type="ARBA" id="ARBA00001933"/>
    </source>
</evidence>
<comment type="subcellular location">
    <subcellularLocation>
        <location evidence="2">Endoplasmic reticulum membrane</location>
        <topology evidence="2">Single-pass membrane protein</topology>
    </subcellularLocation>
</comment>
<dbReference type="InterPro" id="IPR015421">
    <property type="entry name" value="PyrdxlP-dep_Trfase_major"/>
</dbReference>
<dbReference type="OMA" id="MILAAFH"/>
<dbReference type="InterPro" id="IPR002129">
    <property type="entry name" value="PyrdxlP-dep_de-COase"/>
</dbReference>
<dbReference type="STRING" id="6265.A0A0B2VLZ5"/>
<comment type="pathway">
    <text evidence="3">Lipid metabolism; sphingolipid metabolism.</text>
</comment>
<dbReference type="GO" id="GO:0019752">
    <property type="term" value="P:carboxylic acid metabolic process"/>
    <property type="evidence" value="ECO:0007669"/>
    <property type="project" value="InterPro"/>
</dbReference>
<comment type="pathway">
    <text evidence="4">Sphingolipid metabolism.</text>
</comment>
<feature type="modified residue" description="N6-(pyridoxal phosphate)lysine" evidence="16">
    <location>
        <position position="363"/>
    </location>
</feature>
<protein>
    <recommendedName>
        <fullName evidence="14">sphinganine-1-phosphate aldolase</fullName>
        <ecNumber evidence="14">4.1.2.27</ecNumber>
    </recommendedName>
    <alternativeName>
        <fullName evidence="15">Sphingosine-1-phosphate aldolase</fullName>
    </alternativeName>
</protein>
<keyword evidence="9" id="KW-1133">Transmembrane helix</keyword>
<comment type="caution">
    <text evidence="18">The sequence shown here is derived from an EMBL/GenBank/DDBJ whole genome shotgun (WGS) entry which is preliminary data.</text>
</comment>
<dbReference type="EMBL" id="JPKZ01001354">
    <property type="protein sequence ID" value="KHN82457.1"/>
    <property type="molecule type" value="Genomic_DNA"/>
</dbReference>
<evidence type="ECO:0000256" key="14">
    <source>
        <dbReference type="ARBA" id="ARBA00038965"/>
    </source>
</evidence>
<evidence type="ECO:0000256" key="12">
    <source>
        <dbReference type="ARBA" id="ARBA00023239"/>
    </source>
</evidence>
<dbReference type="SUPFAM" id="SSF53383">
    <property type="entry name" value="PLP-dependent transferases"/>
    <property type="match status" value="1"/>
</dbReference>
<dbReference type="InterPro" id="IPR015424">
    <property type="entry name" value="PyrdxlP-dep_Trfase"/>
</dbReference>
<dbReference type="GO" id="GO:0030170">
    <property type="term" value="F:pyridoxal phosphate binding"/>
    <property type="evidence" value="ECO:0007669"/>
    <property type="project" value="InterPro"/>
</dbReference>
<comment type="similarity">
    <text evidence="13">Belongs to the group II decarboxylase family. Sphingosine-1-phosphate lyase subfamily.</text>
</comment>
<dbReference type="InterPro" id="IPR015422">
    <property type="entry name" value="PyrdxlP-dep_Trfase_small"/>
</dbReference>
<dbReference type="FunFam" id="3.40.640.10:FF:000020">
    <property type="entry name" value="sphingosine-1-phosphate lyase 1"/>
    <property type="match status" value="1"/>
</dbReference>
<dbReference type="Pfam" id="PF00282">
    <property type="entry name" value="Pyridoxal_deC"/>
    <property type="match status" value="1"/>
</dbReference>
<dbReference type="PANTHER" id="PTHR42735">
    <property type="match status" value="1"/>
</dbReference>
<proteinExistence type="inferred from homology"/>
<evidence type="ECO:0000313" key="19">
    <source>
        <dbReference type="Proteomes" id="UP000031036"/>
    </source>
</evidence>
<comment type="cofactor">
    <cofactor evidence="1 16 17">
        <name>pyridoxal 5'-phosphate</name>
        <dbReference type="ChEBI" id="CHEBI:597326"/>
    </cofactor>
</comment>
<keyword evidence="8" id="KW-0746">Sphingolipid metabolism</keyword>
<keyword evidence="5" id="KW-0812">Transmembrane</keyword>
<name>A0A0B2VLZ5_TOXCA</name>
<evidence type="ECO:0000256" key="7">
    <source>
        <dbReference type="ARBA" id="ARBA00022898"/>
    </source>
</evidence>
<keyword evidence="19" id="KW-1185">Reference proteome</keyword>
<keyword evidence="7 16" id="KW-0663">Pyridoxal phosphate</keyword>
<dbReference type="Gene3D" id="6.10.140.2150">
    <property type="match status" value="1"/>
</dbReference>
<dbReference type="GO" id="GO:0005789">
    <property type="term" value="C:endoplasmic reticulum membrane"/>
    <property type="evidence" value="ECO:0007669"/>
    <property type="project" value="UniProtKB-SubCell"/>
</dbReference>
<dbReference type="Gene3D" id="3.90.1150.10">
    <property type="entry name" value="Aspartate Aminotransferase, domain 1"/>
    <property type="match status" value="1"/>
</dbReference>
<dbReference type="Gene3D" id="3.40.640.10">
    <property type="entry name" value="Type I PLP-dependent aspartate aminotransferase-like (Major domain)"/>
    <property type="match status" value="1"/>
</dbReference>
<keyword evidence="10" id="KW-0443">Lipid metabolism</keyword>
<dbReference type="PANTHER" id="PTHR42735:SF6">
    <property type="entry name" value="SPHINGOSINE-1-PHOSPHATE LYASE 1"/>
    <property type="match status" value="1"/>
</dbReference>
<sequence length="580" mass="63795">MEILDDQKVASGMSDYINGALQRSIDIIEEVESVIDDFLRKFEPWQVAVASVCGTVAVMRIRQIIRRSNRPVARRMRDSVLSLVMLLPSIRRMIDKELVAASAKLTDQIHRCDSKRVFLKELPKSGMTDTNILALADEYSSMGDGRSVISSGHVSGAVYSDCDDKSLTSVQSEIFKMFGYSNPLHPMLFPDCRKMEAEVVRMVANMFNGDEQVRGTMTSGGTESILLAMLAYRNRANNKGISEPQMVISITAHAAFEKAAIMFGIRLCHVPVGSNGRVDVKRMERAITRDTCVLVASAPNFPTGTVDDVAAVSQLGKKYGIPVHVDSCLGGFLIPFMKDAGYPLPIFDFRLPGVTSISCDTHKAYGYTPKGSSVILYRNVKFLHYQYICIPDWTGGVYATPTLAGSRAGLTIALTWATMLHFGRESYVSRTRQIVECARRIADGIRGTQAKEGIRGLKLLGSPDVSVVAFQSEEVNIYAVGDRMSKLGWHLNALQNPPGQHICVTYNTVKADGDVAFIRDLRTVVDELRNEPKKGADSEMAAIYGMAESVPDKSIINEVAFAYLDACYAMPIAAEDAQFM</sequence>
<keyword evidence="6" id="KW-0256">Endoplasmic reticulum</keyword>
<evidence type="ECO:0000256" key="17">
    <source>
        <dbReference type="RuleBase" id="RU000382"/>
    </source>
</evidence>
<dbReference type="GO" id="GO:0030149">
    <property type="term" value="P:sphingolipid catabolic process"/>
    <property type="evidence" value="ECO:0007669"/>
    <property type="project" value="TreeGrafter"/>
</dbReference>
<dbReference type="Proteomes" id="UP000031036">
    <property type="component" value="Unassembled WGS sequence"/>
</dbReference>